<dbReference type="Proteomes" id="UP001274896">
    <property type="component" value="Unassembled WGS sequence"/>
</dbReference>
<dbReference type="GO" id="GO:0009897">
    <property type="term" value="C:external side of plasma membrane"/>
    <property type="evidence" value="ECO:0007669"/>
    <property type="project" value="TreeGrafter"/>
</dbReference>
<dbReference type="GO" id="GO:0042105">
    <property type="term" value="C:alpha-beta T cell receptor complex"/>
    <property type="evidence" value="ECO:0007669"/>
    <property type="project" value="TreeGrafter"/>
</dbReference>
<feature type="compositionally biased region" description="Low complexity" evidence="4">
    <location>
        <begin position="139"/>
        <end position="153"/>
    </location>
</feature>
<dbReference type="Gene3D" id="2.60.40.10">
    <property type="entry name" value="Immunoglobulins"/>
    <property type="match status" value="1"/>
</dbReference>
<evidence type="ECO:0000256" key="3">
    <source>
        <dbReference type="ARBA" id="ARBA00022729"/>
    </source>
</evidence>
<dbReference type="PANTHER" id="PTHR10570">
    <property type="entry name" value="T-CELL SURFACE GLYCOPROTEIN CD3 GAMMA CHAIN / DELTA CHAIN"/>
    <property type="match status" value="1"/>
</dbReference>
<dbReference type="EMBL" id="JAUCMX010000011">
    <property type="protein sequence ID" value="KAK3531344.1"/>
    <property type="molecule type" value="Genomic_DNA"/>
</dbReference>
<evidence type="ECO:0000313" key="9">
    <source>
        <dbReference type="Proteomes" id="UP001274896"/>
    </source>
</evidence>
<name>A0AAE0UZH5_9TELE</name>
<evidence type="ECO:0000256" key="6">
    <source>
        <dbReference type="SAM" id="SignalP"/>
    </source>
</evidence>
<protein>
    <recommendedName>
        <fullName evidence="7">Ig-like domain-containing protein</fullName>
    </recommendedName>
</protein>
<feature type="domain" description="Ig-like" evidence="7">
    <location>
        <begin position="7"/>
        <end position="78"/>
    </location>
</feature>
<dbReference type="GO" id="GO:0051897">
    <property type="term" value="P:positive regulation of phosphatidylinositol 3-kinase/protein kinase B signal transduction"/>
    <property type="evidence" value="ECO:0007669"/>
    <property type="project" value="InterPro"/>
</dbReference>
<dbReference type="SUPFAM" id="SSF48726">
    <property type="entry name" value="Immunoglobulin"/>
    <property type="match status" value="1"/>
</dbReference>
<evidence type="ECO:0000313" key="8">
    <source>
        <dbReference type="EMBL" id="KAK3531344.1"/>
    </source>
</evidence>
<dbReference type="GO" id="GO:0043548">
    <property type="term" value="F:phosphatidylinositol 3-kinase binding"/>
    <property type="evidence" value="ECO:0007669"/>
    <property type="project" value="InterPro"/>
</dbReference>
<organism evidence="8 9">
    <name type="scientific">Hemibagrus guttatus</name>
    <dbReference type="NCBI Taxonomy" id="175788"/>
    <lineage>
        <taxon>Eukaryota</taxon>
        <taxon>Metazoa</taxon>
        <taxon>Chordata</taxon>
        <taxon>Craniata</taxon>
        <taxon>Vertebrata</taxon>
        <taxon>Euteleostomi</taxon>
        <taxon>Actinopterygii</taxon>
        <taxon>Neopterygii</taxon>
        <taxon>Teleostei</taxon>
        <taxon>Ostariophysi</taxon>
        <taxon>Siluriformes</taxon>
        <taxon>Bagridae</taxon>
        <taxon>Hemibagrus</taxon>
    </lineage>
</organism>
<feature type="transmembrane region" description="Helical" evidence="5">
    <location>
        <begin position="108"/>
        <end position="130"/>
    </location>
</feature>
<keyword evidence="5" id="KW-1133">Transmembrane helix</keyword>
<feature type="region of interest" description="Disordered" evidence="4">
    <location>
        <begin position="136"/>
        <end position="182"/>
    </location>
</feature>
<feature type="signal peptide" evidence="6">
    <location>
        <begin position="1"/>
        <end position="21"/>
    </location>
</feature>
<sequence>MNLHQVSYVVLFFSVAITVEGSVSFQDRTVTLTCPLPDDNEEDLTVNWQKIGGSASKTDGKSFTITDYTDKQDGLYFCSNGEESDPKLHYFYIKAKVCDGCVDLDMTMAMGVVFGDVLLTLMIVFVVYYCTRKKAGTAGPQRPTQARQGRAPARGPPPPDPDYQPLNPTTRSADIYATAHQR</sequence>
<keyword evidence="9" id="KW-1185">Reference proteome</keyword>
<dbReference type="GO" id="GO:0007166">
    <property type="term" value="P:cell surface receptor signaling pathway"/>
    <property type="evidence" value="ECO:0007669"/>
    <property type="project" value="TreeGrafter"/>
</dbReference>
<keyword evidence="3 6" id="KW-0732">Signal</keyword>
<evidence type="ECO:0000256" key="2">
    <source>
        <dbReference type="ARBA" id="ARBA00022475"/>
    </source>
</evidence>
<feature type="chain" id="PRO_5042266164" description="Ig-like domain-containing protein" evidence="6">
    <location>
        <begin position="22"/>
        <end position="182"/>
    </location>
</feature>
<dbReference type="GO" id="GO:0045059">
    <property type="term" value="P:positive thymic T cell selection"/>
    <property type="evidence" value="ECO:0007669"/>
    <property type="project" value="TreeGrafter"/>
</dbReference>
<proteinExistence type="predicted"/>
<dbReference type="GO" id="GO:0005102">
    <property type="term" value="F:signaling receptor binding"/>
    <property type="evidence" value="ECO:0007669"/>
    <property type="project" value="InterPro"/>
</dbReference>
<comment type="caution">
    <text evidence="8">The sequence shown here is derived from an EMBL/GenBank/DDBJ whole genome shotgun (WGS) entry which is preliminary data.</text>
</comment>
<evidence type="ECO:0000256" key="5">
    <source>
        <dbReference type="SAM" id="Phobius"/>
    </source>
</evidence>
<gene>
    <name evidence="8" type="ORF">QTP70_018149</name>
</gene>
<dbReference type="InterPro" id="IPR015484">
    <property type="entry name" value="CD3_esu/gsu/dsu"/>
</dbReference>
<dbReference type="InterPro" id="IPR036179">
    <property type="entry name" value="Ig-like_dom_sf"/>
</dbReference>
<dbReference type="AlphaFoldDB" id="A0AAE0UZH5"/>
<comment type="subcellular location">
    <subcellularLocation>
        <location evidence="1">Cell membrane</location>
        <topology evidence="1">Single-pass type I membrane protein</topology>
    </subcellularLocation>
</comment>
<reference evidence="8" key="1">
    <citation type="submission" date="2023-06" db="EMBL/GenBank/DDBJ databases">
        <title>Male Hemibagrus guttatus genome.</title>
        <authorList>
            <person name="Bian C."/>
        </authorList>
    </citation>
    <scope>NUCLEOTIDE SEQUENCE</scope>
    <source>
        <strain evidence="8">Male_cb2023</strain>
        <tissue evidence="8">Muscle</tissue>
    </source>
</reference>
<dbReference type="PROSITE" id="PS50835">
    <property type="entry name" value="IG_LIKE"/>
    <property type="match status" value="1"/>
</dbReference>
<dbReference type="GO" id="GO:0004888">
    <property type="term" value="F:transmembrane signaling receptor activity"/>
    <property type="evidence" value="ECO:0007669"/>
    <property type="project" value="TreeGrafter"/>
</dbReference>
<keyword evidence="5" id="KW-0812">Transmembrane</keyword>
<dbReference type="PANTHER" id="PTHR10570:SF9">
    <property type="entry name" value="T-CELL SURFACE GLYCOPROTEIN CD3 EPSILON CHAIN"/>
    <property type="match status" value="1"/>
</dbReference>
<keyword evidence="2" id="KW-1003">Cell membrane</keyword>
<evidence type="ECO:0000256" key="1">
    <source>
        <dbReference type="ARBA" id="ARBA00004251"/>
    </source>
</evidence>
<evidence type="ECO:0000256" key="4">
    <source>
        <dbReference type="SAM" id="MobiDB-lite"/>
    </source>
</evidence>
<evidence type="ECO:0000259" key="7">
    <source>
        <dbReference type="PROSITE" id="PS50835"/>
    </source>
</evidence>
<dbReference type="InterPro" id="IPR013783">
    <property type="entry name" value="Ig-like_fold"/>
</dbReference>
<dbReference type="GO" id="GO:0050776">
    <property type="term" value="P:regulation of immune response"/>
    <property type="evidence" value="ECO:0007669"/>
    <property type="project" value="InterPro"/>
</dbReference>
<keyword evidence="5" id="KW-0472">Membrane</keyword>
<dbReference type="Pfam" id="PF16681">
    <property type="entry name" value="Ig_5"/>
    <property type="match status" value="1"/>
</dbReference>
<accession>A0AAE0UZH5</accession>
<dbReference type="InterPro" id="IPR007110">
    <property type="entry name" value="Ig-like_dom"/>
</dbReference>